<dbReference type="EMBL" id="BMFZ01000006">
    <property type="protein sequence ID" value="GGA48979.1"/>
    <property type="molecule type" value="Genomic_DNA"/>
</dbReference>
<gene>
    <name evidence="1" type="ORF">GCM10011328_25320</name>
</gene>
<accession>A0ABQ1GSA8</accession>
<evidence type="ECO:0000313" key="2">
    <source>
        <dbReference type="Proteomes" id="UP000627464"/>
    </source>
</evidence>
<evidence type="ECO:0000313" key="1">
    <source>
        <dbReference type="EMBL" id="GGA48979.1"/>
    </source>
</evidence>
<evidence type="ECO:0008006" key="3">
    <source>
        <dbReference type="Google" id="ProtNLM"/>
    </source>
</evidence>
<dbReference type="Pfam" id="PF10945">
    <property type="entry name" value="CBP_BcsR"/>
    <property type="match status" value="1"/>
</dbReference>
<sequence length="72" mass="8285">MGREQYTANKIVSDDVNEGRNDDLLVLSHIFSLPELHYIDIATQQKIPQILQRWPLLAELAHLYTPKSAKEV</sequence>
<comment type="caution">
    <text evidence="1">The sequence shown here is derived from an EMBL/GenBank/DDBJ whole genome shotgun (WGS) entry which is preliminary data.</text>
</comment>
<proteinExistence type="predicted"/>
<organism evidence="1 2">
    <name type="scientific">Hafnia psychrotolerans</name>
    <dbReference type="NCBI Taxonomy" id="1477018"/>
    <lineage>
        <taxon>Bacteria</taxon>
        <taxon>Pseudomonadati</taxon>
        <taxon>Pseudomonadota</taxon>
        <taxon>Gammaproteobacteria</taxon>
        <taxon>Enterobacterales</taxon>
        <taxon>Hafniaceae</taxon>
        <taxon>Hafnia</taxon>
    </lineage>
</organism>
<dbReference type="Proteomes" id="UP000627464">
    <property type="component" value="Unassembled WGS sequence"/>
</dbReference>
<reference evidence="2" key="1">
    <citation type="journal article" date="2019" name="Int. J. Syst. Evol. Microbiol.">
        <title>The Global Catalogue of Microorganisms (GCM) 10K type strain sequencing project: providing services to taxonomists for standard genome sequencing and annotation.</title>
        <authorList>
            <consortium name="The Broad Institute Genomics Platform"/>
            <consortium name="The Broad Institute Genome Sequencing Center for Infectious Disease"/>
            <person name="Wu L."/>
            <person name="Ma J."/>
        </authorList>
    </citation>
    <scope>NUCLEOTIDE SEQUENCE [LARGE SCALE GENOMIC DNA]</scope>
    <source>
        <strain evidence="2">CGMCC 1.12806</strain>
    </source>
</reference>
<name>A0ABQ1GSA8_9GAMM</name>
<dbReference type="NCBIfam" id="NF040717">
    <property type="entry name" value="BcsR_only"/>
    <property type="match status" value="1"/>
</dbReference>
<keyword evidence="2" id="KW-1185">Reference proteome</keyword>
<dbReference type="InterPro" id="IPR024487">
    <property type="entry name" value="CBP_BcsR"/>
</dbReference>
<protein>
    <recommendedName>
        <fullName evidence="3">Cellulose biosynthesis protein BcsR</fullName>
    </recommendedName>
</protein>